<protein>
    <submittedName>
        <fullName evidence="1">Uncharacterized protein</fullName>
    </submittedName>
</protein>
<proteinExistence type="predicted"/>
<keyword evidence="2" id="KW-1185">Reference proteome</keyword>
<dbReference type="Proteomes" id="UP001500909">
    <property type="component" value="Unassembled WGS sequence"/>
</dbReference>
<sequence length="106" mass="10735">MVAEPTADGRSVILNVGLGPAAAATTSSFRGQGLASVQHQVRVAVEVDPVLAGQQQRATVTDLCDPAVGPVGVHGGGILALQAEYDRLGRAVPVTGGAERPEELDP</sequence>
<name>A0ABP3JF99_9ACTN</name>
<comment type="caution">
    <text evidence="1">The sequence shown here is derived from an EMBL/GenBank/DDBJ whole genome shotgun (WGS) entry which is preliminary data.</text>
</comment>
<accession>A0ABP3JF99</accession>
<evidence type="ECO:0000313" key="1">
    <source>
        <dbReference type="EMBL" id="GAA0449200.1"/>
    </source>
</evidence>
<reference evidence="2" key="1">
    <citation type="journal article" date="2019" name="Int. J. Syst. Evol. Microbiol.">
        <title>The Global Catalogue of Microorganisms (GCM) 10K type strain sequencing project: providing services to taxonomists for standard genome sequencing and annotation.</title>
        <authorList>
            <consortium name="The Broad Institute Genomics Platform"/>
            <consortium name="The Broad Institute Genome Sequencing Center for Infectious Disease"/>
            <person name="Wu L."/>
            <person name="Ma J."/>
        </authorList>
    </citation>
    <scope>NUCLEOTIDE SEQUENCE [LARGE SCALE GENOMIC DNA]</scope>
    <source>
        <strain evidence="2">JCM 4805</strain>
    </source>
</reference>
<evidence type="ECO:0000313" key="2">
    <source>
        <dbReference type="Proteomes" id="UP001500909"/>
    </source>
</evidence>
<dbReference type="EMBL" id="BAAABY010000009">
    <property type="protein sequence ID" value="GAA0449200.1"/>
    <property type="molecule type" value="Genomic_DNA"/>
</dbReference>
<gene>
    <name evidence="1" type="ORF">GCM10010361_11540</name>
</gene>
<organism evidence="1 2">
    <name type="scientific">Streptomyces olivaceiscleroticus</name>
    <dbReference type="NCBI Taxonomy" id="68245"/>
    <lineage>
        <taxon>Bacteria</taxon>
        <taxon>Bacillati</taxon>
        <taxon>Actinomycetota</taxon>
        <taxon>Actinomycetes</taxon>
        <taxon>Kitasatosporales</taxon>
        <taxon>Streptomycetaceae</taxon>
        <taxon>Streptomyces</taxon>
    </lineage>
</organism>